<dbReference type="InterPro" id="IPR002125">
    <property type="entry name" value="CMP_dCMP_dom"/>
</dbReference>
<comment type="similarity">
    <text evidence="3">In the N-terminal section; belongs to the cytidine and deoxycytidylate deaminase family.</text>
</comment>
<dbReference type="GO" id="GO:0008703">
    <property type="term" value="F:5-amino-6-(5-phosphoribosylamino)uracil reductase activity"/>
    <property type="evidence" value="ECO:0007669"/>
    <property type="project" value="InterPro"/>
</dbReference>
<evidence type="ECO:0000313" key="13">
    <source>
        <dbReference type="Proteomes" id="UP000231990"/>
    </source>
</evidence>
<dbReference type="PANTHER" id="PTHR38011">
    <property type="entry name" value="DIHYDROFOLATE REDUCTASE FAMILY PROTEIN (AFU_ORTHOLOGUE AFUA_8G06820)"/>
    <property type="match status" value="1"/>
</dbReference>
<reference evidence="12 13" key="1">
    <citation type="submission" date="2017-07" db="EMBL/GenBank/DDBJ databases">
        <title>Leptospira spp. isolated from tropical soils.</title>
        <authorList>
            <person name="Thibeaux R."/>
            <person name="Iraola G."/>
            <person name="Ferres I."/>
            <person name="Bierque E."/>
            <person name="Girault D."/>
            <person name="Soupe-Gilbert M.-E."/>
            <person name="Picardeau M."/>
            <person name="Goarant C."/>
        </authorList>
    </citation>
    <scope>NUCLEOTIDE SEQUENCE [LARGE SCALE GENOMIC DNA]</scope>
    <source>
        <strain evidence="11 13">FH1-B-B1</strain>
        <strain evidence="10 12">FH1-B-C1</strain>
    </source>
</reference>
<evidence type="ECO:0000259" key="9">
    <source>
        <dbReference type="PROSITE" id="PS51747"/>
    </source>
</evidence>
<dbReference type="Pfam" id="PF18785">
    <property type="entry name" value="Inv-AAD"/>
    <property type="match status" value="1"/>
</dbReference>
<dbReference type="RefSeq" id="WP_100713321.1">
    <property type="nucleotide sequence ID" value="NZ_NPDY01000004.1"/>
</dbReference>
<comment type="similarity">
    <text evidence="4">In the C-terminal section; belongs to the HTP reductase family.</text>
</comment>
<evidence type="ECO:0000256" key="3">
    <source>
        <dbReference type="ARBA" id="ARBA00005259"/>
    </source>
</evidence>
<keyword evidence="12" id="KW-1185">Reference proteome</keyword>
<comment type="caution">
    <text evidence="11">The sequence shown here is derived from an EMBL/GenBank/DDBJ whole genome shotgun (WGS) entry which is preliminary data.</text>
</comment>
<proteinExistence type="inferred from homology"/>
<evidence type="ECO:0000313" key="11">
    <source>
        <dbReference type="EMBL" id="PJZ72757.1"/>
    </source>
</evidence>
<evidence type="ECO:0000256" key="5">
    <source>
        <dbReference type="ARBA" id="ARBA00012766"/>
    </source>
</evidence>
<comment type="function">
    <text evidence="1">Converts 2,5-diamino-6-(ribosylamino)-4(3h)-pyrimidinone 5'-phosphate into 5-amino-6-(ribosylamino)-2,4(1h,3h)-pyrimidinedione 5'-phosphate.</text>
</comment>
<dbReference type="GO" id="GO:0009231">
    <property type="term" value="P:riboflavin biosynthetic process"/>
    <property type="evidence" value="ECO:0007669"/>
    <property type="project" value="UniProtKB-UniPathway"/>
</dbReference>
<dbReference type="UniPathway" id="UPA00275">
    <property type="reaction ID" value="UER00401"/>
</dbReference>
<evidence type="ECO:0000256" key="1">
    <source>
        <dbReference type="ARBA" id="ARBA00002151"/>
    </source>
</evidence>
<dbReference type="SUPFAM" id="SSF53597">
    <property type="entry name" value="Dihydrofolate reductase-like"/>
    <property type="match status" value="1"/>
</dbReference>
<dbReference type="Pfam" id="PF01872">
    <property type="entry name" value="RibD_C"/>
    <property type="match status" value="1"/>
</dbReference>
<evidence type="ECO:0000256" key="2">
    <source>
        <dbReference type="ARBA" id="ARBA00004882"/>
    </source>
</evidence>
<dbReference type="AlphaFoldDB" id="A0A2M9ZL24"/>
<dbReference type="InterPro" id="IPR050765">
    <property type="entry name" value="Riboflavin_Biosynth_HTPR"/>
</dbReference>
<organism evidence="11 13">
    <name type="scientific">Leptospira perolatii</name>
    <dbReference type="NCBI Taxonomy" id="2023191"/>
    <lineage>
        <taxon>Bacteria</taxon>
        <taxon>Pseudomonadati</taxon>
        <taxon>Spirochaetota</taxon>
        <taxon>Spirochaetia</taxon>
        <taxon>Leptospirales</taxon>
        <taxon>Leptospiraceae</taxon>
        <taxon>Leptospira</taxon>
    </lineage>
</organism>
<sequence>MNSALPTIVREELLRLSFLSTGFTTPNPPVACVITDTSNSKILALGRTQIAGGNHAEREAYLEFRSKFPKLPPHNVFVTLEPCTHFGKTPPCLDLILKEKPETVYIGWEDPNPLLKGRNGNLELENAGIRVVFHQELAKIASKFIFGFRNRILTRKPAILLKAAVTKEGFYTSGTGLREKISSTDSDFFLSYLRAKVDAILVGSGTVQFDHPGLDFKLPSARPLSDLHGPKKTGANLGAEGFSGLISEILDQGASESCMKVHLEKLSEYQPLRIFLLPEESRVSSSFLEKQEKLNLQYGRSLARFFIRGSGSTSYLDRLHKIAEGNVFSYSQKLDHKNIMNQLENWGVNLALVEGGNSLYRLFSEALENEDRILRIQSNQVSFLEGIKPDWGKDHMLEYRVELGTDCWEVFQKCSQD</sequence>
<dbReference type="Gene3D" id="3.40.430.10">
    <property type="entry name" value="Dihydrofolate Reductase, subunit A"/>
    <property type="match status" value="1"/>
</dbReference>
<dbReference type="EMBL" id="NPDY01000004">
    <property type="protein sequence ID" value="PJZ70359.1"/>
    <property type="molecule type" value="Genomic_DNA"/>
</dbReference>
<name>A0A2M9ZL24_9LEPT</name>
<evidence type="ECO:0000256" key="4">
    <source>
        <dbReference type="ARBA" id="ARBA00007417"/>
    </source>
</evidence>
<dbReference type="InterPro" id="IPR024072">
    <property type="entry name" value="DHFR-like_dom_sf"/>
</dbReference>
<dbReference type="InterPro" id="IPR016193">
    <property type="entry name" value="Cytidine_deaminase-like"/>
</dbReference>
<dbReference type="InterPro" id="IPR002734">
    <property type="entry name" value="RibDG_C"/>
</dbReference>
<protein>
    <recommendedName>
        <fullName evidence="6">Riboflavin biosynthesis protein RibD</fullName>
        <ecNumber evidence="5">3.5.4.26</ecNumber>
    </recommendedName>
</protein>
<gene>
    <name evidence="10" type="ORF">CH360_07150</name>
    <name evidence="11" type="ORF">CH373_11820</name>
</gene>
<comment type="pathway">
    <text evidence="2">Cofactor biosynthesis; riboflavin biosynthesis; 5-amino-6-(D-ribitylamino)uracil from GTP: step 2/4.</text>
</comment>
<dbReference type="CDD" id="cd01284">
    <property type="entry name" value="Riboflavin_deaminase-reductase"/>
    <property type="match status" value="1"/>
</dbReference>
<dbReference type="Proteomes" id="UP000231962">
    <property type="component" value="Unassembled WGS sequence"/>
</dbReference>
<evidence type="ECO:0000313" key="10">
    <source>
        <dbReference type="EMBL" id="PJZ70359.1"/>
    </source>
</evidence>
<dbReference type="PROSITE" id="PS51747">
    <property type="entry name" value="CYT_DCMP_DEAMINASES_2"/>
    <property type="match status" value="1"/>
</dbReference>
<keyword evidence="7" id="KW-0521">NADP</keyword>
<evidence type="ECO:0000313" key="12">
    <source>
        <dbReference type="Proteomes" id="UP000231962"/>
    </source>
</evidence>
<dbReference type="Proteomes" id="UP000231990">
    <property type="component" value="Unassembled WGS sequence"/>
</dbReference>
<accession>A0A2M9ZL24</accession>
<dbReference type="SUPFAM" id="SSF53927">
    <property type="entry name" value="Cytidine deaminase-like"/>
    <property type="match status" value="1"/>
</dbReference>
<dbReference type="OrthoDB" id="9800865at2"/>
<dbReference type="PANTHER" id="PTHR38011:SF7">
    <property type="entry name" value="2,5-DIAMINO-6-RIBOSYLAMINO-4(3H)-PYRIMIDINONE 5'-PHOSPHATE REDUCTASE"/>
    <property type="match status" value="1"/>
</dbReference>
<evidence type="ECO:0000256" key="7">
    <source>
        <dbReference type="ARBA" id="ARBA00022857"/>
    </source>
</evidence>
<dbReference type="EC" id="3.5.4.26" evidence="5"/>
<dbReference type="Gene3D" id="3.40.140.10">
    <property type="entry name" value="Cytidine Deaminase, domain 2"/>
    <property type="match status" value="1"/>
</dbReference>
<dbReference type="EMBL" id="NPDZ01000007">
    <property type="protein sequence ID" value="PJZ72757.1"/>
    <property type="molecule type" value="Genomic_DNA"/>
</dbReference>
<evidence type="ECO:0000256" key="6">
    <source>
        <dbReference type="ARBA" id="ARBA00019930"/>
    </source>
</evidence>
<evidence type="ECO:0000256" key="8">
    <source>
        <dbReference type="ARBA" id="ARBA00023002"/>
    </source>
</evidence>
<keyword evidence="8" id="KW-0560">Oxidoreductase</keyword>
<dbReference type="GO" id="GO:0008835">
    <property type="term" value="F:diaminohydroxyphosphoribosylaminopyrimidine deaminase activity"/>
    <property type="evidence" value="ECO:0007669"/>
    <property type="project" value="UniProtKB-EC"/>
</dbReference>
<feature type="domain" description="CMP/dCMP-type deaminase" evidence="9">
    <location>
        <begin position="4"/>
        <end position="122"/>
    </location>
</feature>